<protein>
    <recommendedName>
        <fullName evidence="1">sulfate adenylyltransferase</fullName>
        <ecNumber evidence="1">2.7.7.4</ecNumber>
    </recommendedName>
</protein>
<dbReference type="InterPro" id="IPR009001">
    <property type="entry name" value="Transl_elong_EF1A/Init_IF2_C"/>
</dbReference>
<dbReference type="GO" id="GO:0006790">
    <property type="term" value="P:sulfur compound metabolic process"/>
    <property type="evidence" value="ECO:0007669"/>
    <property type="project" value="InterPro"/>
</dbReference>
<keyword evidence="5" id="KW-0067">ATP-binding</keyword>
<organism evidence="8 9">
    <name type="scientific">Allochromatium palmeri</name>
    <dbReference type="NCBI Taxonomy" id="231048"/>
    <lineage>
        <taxon>Bacteria</taxon>
        <taxon>Pseudomonadati</taxon>
        <taxon>Pseudomonadota</taxon>
        <taxon>Gammaproteobacteria</taxon>
        <taxon>Chromatiales</taxon>
        <taxon>Chromatiaceae</taxon>
        <taxon>Allochromatium</taxon>
    </lineage>
</organism>
<gene>
    <name evidence="8" type="ORF">GJ668_09925</name>
</gene>
<dbReference type="PROSITE" id="PS51722">
    <property type="entry name" value="G_TR_2"/>
    <property type="match status" value="1"/>
</dbReference>
<dbReference type="InterPro" id="IPR000795">
    <property type="entry name" value="T_Tr_GTP-bd_dom"/>
</dbReference>
<evidence type="ECO:0000313" key="9">
    <source>
        <dbReference type="Proteomes" id="UP000434044"/>
    </source>
</evidence>
<dbReference type="InterPro" id="IPR054696">
    <property type="entry name" value="GTP-eEF1A_C"/>
</dbReference>
<dbReference type="SUPFAM" id="SSF50447">
    <property type="entry name" value="Translation proteins"/>
    <property type="match status" value="1"/>
</dbReference>
<dbReference type="InterPro" id="IPR031157">
    <property type="entry name" value="G_TR_CS"/>
</dbReference>
<dbReference type="RefSeq" id="WP_155449996.1">
    <property type="nucleotide sequence ID" value="NZ_WNKT01000018.1"/>
</dbReference>
<evidence type="ECO:0000256" key="1">
    <source>
        <dbReference type="ARBA" id="ARBA00012391"/>
    </source>
</evidence>
<dbReference type="EC" id="2.7.7.4" evidence="1"/>
<dbReference type="InterPro" id="IPR041757">
    <property type="entry name" value="CysN_GTP-bd"/>
</dbReference>
<dbReference type="CDD" id="cd04095">
    <property type="entry name" value="CysN_NoDQ_III"/>
    <property type="match status" value="1"/>
</dbReference>
<keyword evidence="4" id="KW-0547">Nucleotide-binding</keyword>
<proteinExistence type="predicted"/>
<dbReference type="EMBL" id="WNKT01000018">
    <property type="protein sequence ID" value="MTW21410.1"/>
    <property type="molecule type" value="Genomic_DNA"/>
</dbReference>
<evidence type="ECO:0000259" key="7">
    <source>
        <dbReference type="PROSITE" id="PS51722"/>
    </source>
</evidence>
<dbReference type="Gene3D" id="3.40.50.300">
    <property type="entry name" value="P-loop containing nucleotide triphosphate hydrolases"/>
    <property type="match status" value="1"/>
</dbReference>
<dbReference type="Pfam" id="PF00009">
    <property type="entry name" value="GTP_EFTU"/>
    <property type="match status" value="1"/>
</dbReference>
<dbReference type="Pfam" id="PF22594">
    <property type="entry name" value="GTP-eEF1A_C"/>
    <property type="match status" value="1"/>
</dbReference>
<dbReference type="CDD" id="cd03695">
    <property type="entry name" value="CysN_NodQ_II"/>
    <property type="match status" value="1"/>
</dbReference>
<dbReference type="Gene3D" id="2.40.30.10">
    <property type="entry name" value="Translation factors"/>
    <property type="match status" value="2"/>
</dbReference>
<sequence length="434" mass="48190">MSSLHEFPATDHGLLRFLTCGSVDDGKSTLIGRLLYDTKTILADTLHAIAATSQRRGLSELDLSLLTDGLQAEREQGITIDVAYRYFSTGTRKYIIADAPGHEQYTRNMVTAASTAHLAIILVDARRGVQTQTRRHSYLAHLVGIPHLVVAINKMDLVDYDQAVFERIRGEYLDFAARLGIKDVRFIPLSALHGDNLVERGERLDWYTGPTLLELLETTPAAHTERPESFRFPVQYVRRPRDAANPELHDYRGYMGRVESGEIAVGDPVLALPSGRTSRVRDIQIGGVSQSSAMHEQSVSLLLEDALDISRGDLLVRPDEAPPTVRELEAHVCWLAETPLSPACTYVLRHTTREVRARVRRITHRLDLNRLEHEPAVQLDMNDIARVSLTLAQPIFPDPYTLNRATGAFILIDESTNDTVGAGMIIEPGASPAP</sequence>
<dbReference type="CDD" id="cd04166">
    <property type="entry name" value="CysN_ATPS"/>
    <property type="match status" value="1"/>
</dbReference>
<name>A0A6N8ED38_9GAMM</name>
<evidence type="ECO:0000313" key="8">
    <source>
        <dbReference type="EMBL" id="MTW21410.1"/>
    </source>
</evidence>
<dbReference type="PANTHER" id="PTHR23115">
    <property type="entry name" value="TRANSLATION FACTOR"/>
    <property type="match status" value="1"/>
</dbReference>
<dbReference type="InterPro" id="IPR044138">
    <property type="entry name" value="CysN_II"/>
</dbReference>
<dbReference type="PRINTS" id="PR00315">
    <property type="entry name" value="ELONGATNFCT"/>
</dbReference>
<dbReference type="PROSITE" id="PS00301">
    <property type="entry name" value="G_TR_1"/>
    <property type="match status" value="1"/>
</dbReference>
<dbReference type="SUPFAM" id="SSF52540">
    <property type="entry name" value="P-loop containing nucleoside triphosphate hydrolases"/>
    <property type="match status" value="1"/>
</dbReference>
<evidence type="ECO:0000256" key="4">
    <source>
        <dbReference type="ARBA" id="ARBA00022741"/>
    </source>
</evidence>
<dbReference type="GO" id="GO:0005525">
    <property type="term" value="F:GTP binding"/>
    <property type="evidence" value="ECO:0007669"/>
    <property type="project" value="UniProtKB-KW"/>
</dbReference>
<dbReference type="Proteomes" id="UP000434044">
    <property type="component" value="Unassembled WGS sequence"/>
</dbReference>
<dbReference type="GO" id="GO:0003924">
    <property type="term" value="F:GTPase activity"/>
    <property type="evidence" value="ECO:0007669"/>
    <property type="project" value="InterPro"/>
</dbReference>
<dbReference type="SUPFAM" id="SSF50465">
    <property type="entry name" value="EF-Tu/eEF-1alpha/eIF2-gamma C-terminal domain"/>
    <property type="match status" value="1"/>
</dbReference>
<dbReference type="InterPro" id="IPR011779">
    <property type="entry name" value="SO4_adenylTrfase_lsu"/>
</dbReference>
<feature type="domain" description="Tr-type G" evidence="7">
    <location>
        <begin position="12"/>
        <end position="228"/>
    </location>
</feature>
<comment type="caution">
    <text evidence="8">The sequence shown here is derived from an EMBL/GenBank/DDBJ whole genome shotgun (WGS) entry which is preliminary data.</text>
</comment>
<evidence type="ECO:0000256" key="3">
    <source>
        <dbReference type="ARBA" id="ARBA00022695"/>
    </source>
</evidence>
<dbReference type="InterPro" id="IPR027417">
    <property type="entry name" value="P-loop_NTPase"/>
</dbReference>
<dbReference type="OrthoDB" id="9804504at2"/>
<evidence type="ECO:0000256" key="5">
    <source>
        <dbReference type="ARBA" id="ARBA00022840"/>
    </source>
</evidence>
<dbReference type="NCBIfam" id="TIGR02034">
    <property type="entry name" value="CysN"/>
    <property type="match status" value="1"/>
</dbReference>
<keyword evidence="9" id="KW-1185">Reference proteome</keyword>
<dbReference type="GO" id="GO:0005524">
    <property type="term" value="F:ATP binding"/>
    <property type="evidence" value="ECO:0007669"/>
    <property type="project" value="UniProtKB-KW"/>
</dbReference>
<dbReference type="FunFam" id="3.40.50.300:FF:000119">
    <property type="entry name" value="Sulfate adenylyltransferase subunit 1"/>
    <property type="match status" value="1"/>
</dbReference>
<dbReference type="GO" id="GO:0004781">
    <property type="term" value="F:sulfate adenylyltransferase (ATP) activity"/>
    <property type="evidence" value="ECO:0007669"/>
    <property type="project" value="UniProtKB-EC"/>
</dbReference>
<dbReference type="InterPro" id="IPR009000">
    <property type="entry name" value="Transl_B-barrel_sf"/>
</dbReference>
<keyword evidence="2 8" id="KW-0808">Transferase</keyword>
<reference evidence="8 9" key="1">
    <citation type="submission" date="2019-11" db="EMBL/GenBank/DDBJ databases">
        <title>Whole-genome sequence of the anaerobic purple sulfur bacterium Allochromatium palmeri DSM 15591.</title>
        <authorList>
            <person name="Kyndt J.A."/>
            <person name="Meyer T.E."/>
        </authorList>
    </citation>
    <scope>NUCLEOTIDE SEQUENCE [LARGE SCALE GENOMIC DNA]</scope>
    <source>
        <strain evidence="8 9">DSM 15591</strain>
    </source>
</reference>
<evidence type="ECO:0000256" key="2">
    <source>
        <dbReference type="ARBA" id="ARBA00022679"/>
    </source>
</evidence>
<evidence type="ECO:0000256" key="6">
    <source>
        <dbReference type="ARBA" id="ARBA00023134"/>
    </source>
</evidence>
<dbReference type="InterPro" id="IPR050100">
    <property type="entry name" value="TRAFAC_GTPase_members"/>
</dbReference>
<dbReference type="InterPro" id="IPR044139">
    <property type="entry name" value="CysN_NoDQ_III"/>
</dbReference>
<dbReference type="AlphaFoldDB" id="A0A6N8ED38"/>
<keyword evidence="6" id="KW-0342">GTP-binding</keyword>
<accession>A0A6N8ED38</accession>
<keyword evidence="3 8" id="KW-0548">Nucleotidyltransferase</keyword>